<feature type="non-terminal residue" evidence="1">
    <location>
        <position position="87"/>
    </location>
</feature>
<evidence type="ECO:0000313" key="2">
    <source>
        <dbReference type="Proteomes" id="UP000789525"/>
    </source>
</evidence>
<protein>
    <submittedName>
        <fullName evidence="1">14725_t:CDS:1</fullName>
    </submittedName>
</protein>
<comment type="caution">
    <text evidence="1">The sequence shown here is derived from an EMBL/GenBank/DDBJ whole genome shotgun (WGS) entry which is preliminary data.</text>
</comment>
<dbReference type="Proteomes" id="UP000789525">
    <property type="component" value="Unassembled WGS sequence"/>
</dbReference>
<sequence length="87" mass="9929">HYFESRSKIINELRVNKNINPYPHKFHVDLSIPEFIQKYSSIEPNQQLDQKVISVAGRVHGQRSSGAKLIFYDLHGGGARIQITARA</sequence>
<dbReference type="EMBL" id="CAJVPT010061338">
    <property type="protein sequence ID" value="CAG8765182.1"/>
    <property type="molecule type" value="Genomic_DNA"/>
</dbReference>
<gene>
    <name evidence="1" type="ORF">ACOLOM_LOCUS13413</name>
</gene>
<organism evidence="1 2">
    <name type="scientific">Acaulospora colombiana</name>
    <dbReference type="NCBI Taxonomy" id="27376"/>
    <lineage>
        <taxon>Eukaryota</taxon>
        <taxon>Fungi</taxon>
        <taxon>Fungi incertae sedis</taxon>
        <taxon>Mucoromycota</taxon>
        <taxon>Glomeromycotina</taxon>
        <taxon>Glomeromycetes</taxon>
        <taxon>Diversisporales</taxon>
        <taxon>Acaulosporaceae</taxon>
        <taxon>Acaulospora</taxon>
    </lineage>
</organism>
<name>A0ACA9QUT1_9GLOM</name>
<feature type="non-terminal residue" evidence="1">
    <location>
        <position position="1"/>
    </location>
</feature>
<reference evidence="1" key="1">
    <citation type="submission" date="2021-06" db="EMBL/GenBank/DDBJ databases">
        <authorList>
            <person name="Kallberg Y."/>
            <person name="Tangrot J."/>
            <person name="Rosling A."/>
        </authorList>
    </citation>
    <scope>NUCLEOTIDE SEQUENCE</scope>
    <source>
        <strain evidence="1">CL356</strain>
    </source>
</reference>
<keyword evidence="2" id="KW-1185">Reference proteome</keyword>
<proteinExistence type="predicted"/>
<accession>A0ACA9QUT1</accession>
<evidence type="ECO:0000313" key="1">
    <source>
        <dbReference type="EMBL" id="CAG8765182.1"/>
    </source>
</evidence>